<evidence type="ECO:0000256" key="7">
    <source>
        <dbReference type="SAM" id="Phobius"/>
    </source>
</evidence>
<evidence type="ECO:0000313" key="10">
    <source>
        <dbReference type="Proteomes" id="UP000596742"/>
    </source>
</evidence>
<keyword evidence="2 7" id="KW-0812">Transmembrane</keyword>
<evidence type="ECO:0000256" key="8">
    <source>
        <dbReference type="SAM" id="SignalP"/>
    </source>
</evidence>
<feature type="region of interest" description="Disordered" evidence="6">
    <location>
        <begin position="870"/>
        <end position="900"/>
    </location>
</feature>
<dbReference type="Pfam" id="PF13855">
    <property type="entry name" value="LRR_8"/>
    <property type="match status" value="1"/>
</dbReference>
<reference evidence="9" key="1">
    <citation type="submission" date="2018-11" db="EMBL/GenBank/DDBJ databases">
        <authorList>
            <person name="Alioto T."/>
            <person name="Alioto T."/>
        </authorList>
    </citation>
    <scope>NUCLEOTIDE SEQUENCE</scope>
</reference>
<keyword evidence="4 7" id="KW-1133">Transmembrane helix</keyword>
<dbReference type="Pfam" id="PF13306">
    <property type="entry name" value="LRR_5"/>
    <property type="match status" value="1"/>
</dbReference>
<evidence type="ECO:0000256" key="1">
    <source>
        <dbReference type="ARBA" id="ARBA00004167"/>
    </source>
</evidence>
<feature type="transmembrane region" description="Helical" evidence="7">
    <location>
        <begin position="329"/>
        <end position="352"/>
    </location>
</feature>
<feature type="transmembrane region" description="Helical" evidence="7">
    <location>
        <begin position="833"/>
        <end position="853"/>
    </location>
</feature>
<dbReference type="PANTHER" id="PTHR24365:SF541">
    <property type="entry name" value="PROTEIN TOLL-RELATED"/>
    <property type="match status" value="1"/>
</dbReference>
<evidence type="ECO:0000256" key="2">
    <source>
        <dbReference type="ARBA" id="ARBA00022692"/>
    </source>
</evidence>
<dbReference type="OrthoDB" id="6113682at2759"/>
<gene>
    <name evidence="9" type="ORF">MGAL_10B060058</name>
</gene>
<dbReference type="GO" id="GO:0005886">
    <property type="term" value="C:plasma membrane"/>
    <property type="evidence" value="ECO:0007669"/>
    <property type="project" value="TreeGrafter"/>
</dbReference>
<evidence type="ECO:0008006" key="11">
    <source>
        <dbReference type="Google" id="ProtNLM"/>
    </source>
</evidence>
<dbReference type="Gene3D" id="3.80.10.10">
    <property type="entry name" value="Ribonuclease Inhibitor"/>
    <property type="match status" value="2"/>
</dbReference>
<comment type="subcellular location">
    <subcellularLocation>
        <location evidence="1">Membrane</location>
        <topology evidence="1">Single-pass membrane protein</topology>
    </subcellularLocation>
</comment>
<dbReference type="InterPro" id="IPR001611">
    <property type="entry name" value="Leu-rich_rpt"/>
</dbReference>
<evidence type="ECO:0000256" key="6">
    <source>
        <dbReference type="SAM" id="MobiDB-lite"/>
    </source>
</evidence>
<sequence>MKIVEVFVYLCTTYIGYVYSAQPTGCTYDSTDSSTGIYTCTFGSYTAPLTFTGFTDPYPQRLIINAVSGTLPTNTFSGFSSYAANLIDLDYAASLQVICSSGGTLTISQALFSSMSYLQELKISNCDIQSLPSSVFSNLVTLNSLWIEGGSVNTLASNILTGLSIEKLDVPVPTAEFVIKNTVVSGNQIPVGMLDGQTLVKSIRFDNIGLTSVDDALFAQNTALTSLSFAGNAGITKIETALISTLAGLSSLDLDGIPFECTCDNLWILTHATTNGIALPSGIICGTPAEYQNKKASKYYDEMCDTANACGDLPGITLGPTICMTIIEIVSYCILAVTMVIAIVALVIICYVRRKLVIAKENLEKKRNSSWARVQNALKKGGASGQKPPLRSSQVIYPPPSIPPNKYTDRALQDIYPPPSVTPNKYTDRALQVIYPPPSVTPNKYTDRALQVIYPPPSVTPNKYTDRALQVIHPPPSVTTNKYTDRALQVIYPPPSVTTNKYTDRALQDIYPPPSVTPNKYTDRALQITNGTSPTGCSYDSAYSSTGVYTCVFGSYSEPLTYSAFSSPLPQRLKITNLNGNLPSSGSAFSGFSSFTSGSFDRNYPAYLELVCTTSGSITLTTSTFTDMSYLQEVKFSYCNIVSLSNGILGPFGSLNSLIFEHGSIASYSTDFLTSVTIESLAVAEPKGELIIKDCSITPTTVPAGVFDGQTSIRTIQLVKAGITAIDASAFSLTTQLNYMSLVDNSITSLESNLFTSMKSLSSIDLGGLAYDCSCSNLDFLTYSSENSVKLPSDLICNTPASYQDKKATKFYAETCATVSSCSGLSCYTAIEIVGFVLLGLALIVACVALAMICHAKRQITSAAITSRRRRPNRWSKMKNAMRATNRGRRGEKPPMKSKY</sequence>
<evidence type="ECO:0000256" key="3">
    <source>
        <dbReference type="ARBA" id="ARBA00022729"/>
    </source>
</evidence>
<evidence type="ECO:0000313" key="9">
    <source>
        <dbReference type="EMBL" id="VDI56204.1"/>
    </source>
</evidence>
<accession>A0A8B6FZF3</accession>
<keyword evidence="3 8" id="KW-0732">Signal</keyword>
<evidence type="ECO:0000256" key="5">
    <source>
        <dbReference type="ARBA" id="ARBA00023136"/>
    </source>
</evidence>
<evidence type="ECO:0000256" key="4">
    <source>
        <dbReference type="ARBA" id="ARBA00022989"/>
    </source>
</evidence>
<dbReference type="PANTHER" id="PTHR24365">
    <property type="entry name" value="TOLL-LIKE RECEPTOR"/>
    <property type="match status" value="1"/>
</dbReference>
<dbReference type="InterPro" id="IPR032675">
    <property type="entry name" value="LRR_dom_sf"/>
</dbReference>
<dbReference type="GO" id="GO:0007165">
    <property type="term" value="P:signal transduction"/>
    <property type="evidence" value="ECO:0007669"/>
    <property type="project" value="TreeGrafter"/>
</dbReference>
<feature type="signal peptide" evidence="8">
    <location>
        <begin position="1"/>
        <end position="20"/>
    </location>
</feature>
<comment type="caution">
    <text evidence="9">The sequence shown here is derived from an EMBL/GenBank/DDBJ whole genome shotgun (WGS) entry which is preliminary data.</text>
</comment>
<dbReference type="GO" id="GO:0038023">
    <property type="term" value="F:signaling receptor activity"/>
    <property type="evidence" value="ECO:0007669"/>
    <property type="project" value="TreeGrafter"/>
</dbReference>
<feature type="chain" id="PRO_5032429936" description="LRRCT domain-containing protein" evidence="8">
    <location>
        <begin position="21"/>
        <end position="900"/>
    </location>
</feature>
<dbReference type="EMBL" id="UYJE01007590">
    <property type="protein sequence ID" value="VDI56204.1"/>
    <property type="molecule type" value="Genomic_DNA"/>
</dbReference>
<protein>
    <recommendedName>
        <fullName evidence="11">LRRCT domain-containing protein</fullName>
    </recommendedName>
</protein>
<name>A0A8B6FZF3_MYTGA</name>
<dbReference type="Proteomes" id="UP000596742">
    <property type="component" value="Unassembled WGS sequence"/>
</dbReference>
<dbReference type="AlphaFoldDB" id="A0A8B6FZF3"/>
<organism evidence="9 10">
    <name type="scientific">Mytilus galloprovincialis</name>
    <name type="common">Mediterranean mussel</name>
    <dbReference type="NCBI Taxonomy" id="29158"/>
    <lineage>
        <taxon>Eukaryota</taxon>
        <taxon>Metazoa</taxon>
        <taxon>Spiralia</taxon>
        <taxon>Lophotrochozoa</taxon>
        <taxon>Mollusca</taxon>
        <taxon>Bivalvia</taxon>
        <taxon>Autobranchia</taxon>
        <taxon>Pteriomorphia</taxon>
        <taxon>Mytilida</taxon>
        <taxon>Mytiloidea</taxon>
        <taxon>Mytilidae</taxon>
        <taxon>Mytilinae</taxon>
        <taxon>Mytilus</taxon>
    </lineage>
</organism>
<feature type="compositionally biased region" description="Basic and acidic residues" evidence="6">
    <location>
        <begin position="889"/>
        <end position="900"/>
    </location>
</feature>
<keyword evidence="10" id="KW-1185">Reference proteome</keyword>
<dbReference type="SUPFAM" id="SSF52058">
    <property type="entry name" value="L domain-like"/>
    <property type="match status" value="2"/>
</dbReference>
<keyword evidence="5 7" id="KW-0472">Membrane</keyword>
<proteinExistence type="predicted"/>
<dbReference type="InterPro" id="IPR026906">
    <property type="entry name" value="LRR_5"/>
</dbReference>